<evidence type="ECO:0000256" key="1">
    <source>
        <dbReference type="SAM" id="MobiDB-lite"/>
    </source>
</evidence>
<accession>A0ABW3XUG9</accession>
<sequence>MLGFLLRLLPFWVREPLLIAVGSVLGVRIMYLAVRDHDRVAAGLGVVFLVFTAIRVHTVVRALRARRSPSPAAPEDGAAVDAAAQAQPQPQLQAQTQPQPPLPLQAQPQPPLQAQPQDQAGTEPRSIPDTPEKEHNAWAQAVAAVAVFGAIAAVLWAAPRFMPSDDNSPRPASCSDGGHEELPKAYKKTPQPVTGEELCKALNRPDLAELLGTPGETATTASGTSNTAPLTDGKVAQPEAEVAFDTYTVNVSATYNKMSTDQYVKLMKFGNERDIKTLTVLGRPAVLSSDHTMKIEINLGSDGSGGSGGPVGQGPLARTLSVAFERDDRGGYYDITVWSTSGALPDDSALLGIAEKVLPTLHGRAVR</sequence>
<keyword evidence="4" id="KW-1185">Reference proteome</keyword>
<name>A0ABW3XUG9_9ACTN</name>
<dbReference type="Pfam" id="PF19721">
    <property type="entry name" value="DUF6215"/>
    <property type="match status" value="1"/>
</dbReference>
<keyword evidence="2" id="KW-1133">Transmembrane helix</keyword>
<comment type="caution">
    <text evidence="3">The sequence shown here is derived from an EMBL/GenBank/DDBJ whole genome shotgun (WGS) entry which is preliminary data.</text>
</comment>
<feature type="transmembrane region" description="Helical" evidence="2">
    <location>
        <begin position="137"/>
        <end position="158"/>
    </location>
</feature>
<feature type="region of interest" description="Disordered" evidence="1">
    <location>
        <begin position="210"/>
        <end position="233"/>
    </location>
</feature>
<keyword evidence="2" id="KW-0812">Transmembrane</keyword>
<feature type="compositionally biased region" description="Low complexity" evidence="1">
    <location>
        <begin position="212"/>
        <end position="229"/>
    </location>
</feature>
<reference evidence="4" key="1">
    <citation type="journal article" date="2019" name="Int. J. Syst. Evol. Microbiol.">
        <title>The Global Catalogue of Microorganisms (GCM) 10K type strain sequencing project: providing services to taxonomists for standard genome sequencing and annotation.</title>
        <authorList>
            <consortium name="The Broad Institute Genomics Platform"/>
            <consortium name="The Broad Institute Genome Sequencing Center for Infectious Disease"/>
            <person name="Wu L."/>
            <person name="Ma J."/>
        </authorList>
    </citation>
    <scope>NUCLEOTIDE SEQUENCE [LARGE SCALE GENOMIC DNA]</scope>
    <source>
        <strain evidence="4">CGMCC 4.7020</strain>
    </source>
</reference>
<evidence type="ECO:0000313" key="3">
    <source>
        <dbReference type="EMBL" id="MFD1312476.1"/>
    </source>
</evidence>
<evidence type="ECO:0000313" key="4">
    <source>
        <dbReference type="Proteomes" id="UP001597058"/>
    </source>
</evidence>
<keyword evidence="2" id="KW-0472">Membrane</keyword>
<feature type="region of interest" description="Disordered" evidence="1">
    <location>
        <begin position="66"/>
        <end position="134"/>
    </location>
</feature>
<feature type="compositionally biased region" description="Low complexity" evidence="1">
    <location>
        <begin position="68"/>
        <end position="97"/>
    </location>
</feature>
<dbReference type="EMBL" id="JBHTMM010000120">
    <property type="protein sequence ID" value="MFD1312476.1"/>
    <property type="molecule type" value="Genomic_DNA"/>
</dbReference>
<feature type="compositionally biased region" description="Pro residues" evidence="1">
    <location>
        <begin position="98"/>
        <end position="113"/>
    </location>
</feature>
<feature type="transmembrane region" description="Helical" evidence="2">
    <location>
        <begin position="40"/>
        <end position="60"/>
    </location>
</feature>
<organism evidence="3 4">
    <name type="scientific">Streptomyces kaempferi</name>
    <dbReference type="NCBI Taxonomy" id="333725"/>
    <lineage>
        <taxon>Bacteria</taxon>
        <taxon>Bacillati</taxon>
        <taxon>Actinomycetota</taxon>
        <taxon>Actinomycetes</taxon>
        <taxon>Kitasatosporales</taxon>
        <taxon>Streptomycetaceae</taxon>
        <taxon>Streptomyces</taxon>
    </lineage>
</organism>
<dbReference type="RefSeq" id="WP_329284095.1">
    <property type="nucleotide sequence ID" value="NZ_JBHSKH010000028.1"/>
</dbReference>
<evidence type="ECO:0000256" key="2">
    <source>
        <dbReference type="SAM" id="Phobius"/>
    </source>
</evidence>
<protein>
    <submittedName>
        <fullName evidence="3">DUF6215 domain-containing protein</fullName>
    </submittedName>
</protein>
<feature type="region of interest" description="Disordered" evidence="1">
    <location>
        <begin position="162"/>
        <end position="192"/>
    </location>
</feature>
<proteinExistence type="predicted"/>
<gene>
    <name evidence="3" type="ORF">ACFQ5X_42695</name>
</gene>
<dbReference type="Proteomes" id="UP001597058">
    <property type="component" value="Unassembled WGS sequence"/>
</dbReference>
<dbReference type="InterPro" id="IPR046187">
    <property type="entry name" value="DUF6215"/>
</dbReference>